<dbReference type="EMBL" id="KB578887">
    <property type="protein sequence ID" value="EMP26502.1"/>
    <property type="molecule type" value="Genomic_DNA"/>
</dbReference>
<keyword evidence="2" id="KW-1185">Reference proteome</keyword>
<evidence type="ECO:0000313" key="1">
    <source>
        <dbReference type="EMBL" id="EMP26502.1"/>
    </source>
</evidence>
<name>M7BE51_CHEMY</name>
<sequence length="108" mass="11756">MEEEPERDTQKCRTKIKELRQVSQKTREVNRHSGAVPKTCHFYKELHAMLGSIPTSTAKSPVDTLGGLETTASGINPEDELVDKEAELEKDVGQATGSSSSVALACLK</sequence>
<organism evidence="1 2">
    <name type="scientific">Chelonia mydas</name>
    <name type="common">Green sea-turtle</name>
    <name type="synonym">Chelonia agassizi</name>
    <dbReference type="NCBI Taxonomy" id="8469"/>
    <lineage>
        <taxon>Eukaryota</taxon>
        <taxon>Metazoa</taxon>
        <taxon>Chordata</taxon>
        <taxon>Craniata</taxon>
        <taxon>Vertebrata</taxon>
        <taxon>Euteleostomi</taxon>
        <taxon>Archelosauria</taxon>
        <taxon>Testudinata</taxon>
        <taxon>Testudines</taxon>
        <taxon>Cryptodira</taxon>
        <taxon>Durocryptodira</taxon>
        <taxon>Americhelydia</taxon>
        <taxon>Chelonioidea</taxon>
        <taxon>Cheloniidae</taxon>
        <taxon>Chelonia</taxon>
    </lineage>
</organism>
<evidence type="ECO:0000313" key="2">
    <source>
        <dbReference type="Proteomes" id="UP000031443"/>
    </source>
</evidence>
<reference evidence="2" key="1">
    <citation type="journal article" date="2013" name="Nat. Genet.">
        <title>The draft genomes of soft-shell turtle and green sea turtle yield insights into the development and evolution of the turtle-specific body plan.</title>
        <authorList>
            <person name="Wang Z."/>
            <person name="Pascual-Anaya J."/>
            <person name="Zadissa A."/>
            <person name="Li W."/>
            <person name="Niimura Y."/>
            <person name="Huang Z."/>
            <person name="Li C."/>
            <person name="White S."/>
            <person name="Xiong Z."/>
            <person name="Fang D."/>
            <person name="Wang B."/>
            <person name="Ming Y."/>
            <person name="Chen Y."/>
            <person name="Zheng Y."/>
            <person name="Kuraku S."/>
            <person name="Pignatelli M."/>
            <person name="Herrero J."/>
            <person name="Beal K."/>
            <person name="Nozawa M."/>
            <person name="Li Q."/>
            <person name="Wang J."/>
            <person name="Zhang H."/>
            <person name="Yu L."/>
            <person name="Shigenobu S."/>
            <person name="Wang J."/>
            <person name="Liu J."/>
            <person name="Flicek P."/>
            <person name="Searle S."/>
            <person name="Wang J."/>
            <person name="Kuratani S."/>
            <person name="Yin Y."/>
            <person name="Aken B."/>
            <person name="Zhang G."/>
            <person name="Irie N."/>
        </authorList>
    </citation>
    <scope>NUCLEOTIDE SEQUENCE [LARGE SCALE GENOMIC DNA]</scope>
</reference>
<dbReference type="Proteomes" id="UP000031443">
    <property type="component" value="Unassembled WGS sequence"/>
</dbReference>
<protein>
    <submittedName>
        <fullName evidence="1">Uncharacterized protein</fullName>
    </submittedName>
</protein>
<accession>M7BE51</accession>
<gene>
    <name evidence="1" type="ORF">UY3_16415</name>
</gene>
<proteinExistence type="predicted"/>
<dbReference type="AlphaFoldDB" id="M7BE51"/>